<dbReference type="AlphaFoldDB" id="A0A5C6Q628"/>
<evidence type="ECO:0000313" key="1">
    <source>
        <dbReference type="EMBL" id="TWX55324.1"/>
    </source>
</evidence>
<comment type="caution">
    <text evidence="2">The sequence shown here is derived from an EMBL/GenBank/DDBJ whole genome shotgun (WGS) entry which is preliminary data.</text>
</comment>
<keyword evidence="2" id="KW-0251">Elongation factor</keyword>
<dbReference type="Proteomes" id="UP000321917">
    <property type="component" value="Unassembled WGS sequence"/>
</dbReference>
<accession>A0A5C6Q628</accession>
<dbReference type="Pfam" id="PF04315">
    <property type="entry name" value="EpmC"/>
    <property type="match status" value="1"/>
</dbReference>
<keyword evidence="3" id="KW-1185">Reference proteome</keyword>
<keyword evidence="2" id="KW-0648">Protein biosynthesis</keyword>
<dbReference type="EMBL" id="VOLQ01000032">
    <property type="protein sequence ID" value="TWX64395.1"/>
    <property type="molecule type" value="Genomic_DNA"/>
</dbReference>
<dbReference type="OrthoDB" id="5298591at2"/>
<evidence type="ECO:0000313" key="3">
    <source>
        <dbReference type="Proteomes" id="UP000321525"/>
    </source>
</evidence>
<protein>
    <submittedName>
        <fullName evidence="2">Elongation factor P hydroxylase</fullName>
    </submittedName>
</protein>
<sequence>MMRHDFKDLIDIFDQCFFNTFNTKLIKGGDEPLYAPANEACEYHQIIFAHGFYASALHEISHWCLAGKARRLLEDFGYWYMPDGRDAEQQKTFEQVEIKPQAIEWAFCVAAGKKFNVSADNLNGATPDTIAFKENVFQQVQQYLHQGFPVRAQDFINALADFYKVSLPLNINQFPINEKFNHPETVTHV</sequence>
<organism evidence="2 4">
    <name type="scientific">Colwellia hornerae</name>
    <dbReference type="NCBI Taxonomy" id="89402"/>
    <lineage>
        <taxon>Bacteria</taxon>
        <taxon>Pseudomonadati</taxon>
        <taxon>Pseudomonadota</taxon>
        <taxon>Gammaproteobacteria</taxon>
        <taxon>Alteromonadales</taxon>
        <taxon>Colwelliaceae</taxon>
        <taxon>Colwellia</taxon>
    </lineage>
</organism>
<dbReference type="GO" id="GO:0003746">
    <property type="term" value="F:translation elongation factor activity"/>
    <property type="evidence" value="ECO:0007669"/>
    <property type="project" value="UniProtKB-KW"/>
</dbReference>
<dbReference type="InterPro" id="IPR007411">
    <property type="entry name" value="EpmC"/>
</dbReference>
<gene>
    <name evidence="1" type="ORF">ESZ26_16475</name>
    <name evidence="2" type="ORF">ESZ27_14530</name>
</gene>
<dbReference type="EMBL" id="VOLR01000029">
    <property type="protein sequence ID" value="TWX55324.1"/>
    <property type="molecule type" value="Genomic_DNA"/>
</dbReference>
<evidence type="ECO:0000313" key="2">
    <source>
        <dbReference type="EMBL" id="TWX64395.1"/>
    </source>
</evidence>
<proteinExistence type="predicted"/>
<name>A0A5C6Q628_9GAMM</name>
<reference evidence="2 4" key="1">
    <citation type="submission" date="2019-07" db="EMBL/GenBank/DDBJ databases">
        <title>Genomes of sea-ice associated Colwellia species.</title>
        <authorList>
            <person name="Bowman J.P."/>
        </authorList>
    </citation>
    <scope>NUCLEOTIDE SEQUENCE [LARGE SCALE GENOMIC DNA]</scope>
    <source>
        <strain evidence="1 3">ACAM 607</strain>
        <strain evidence="2 4">IC036</strain>
    </source>
</reference>
<evidence type="ECO:0000313" key="4">
    <source>
        <dbReference type="Proteomes" id="UP000321917"/>
    </source>
</evidence>
<dbReference type="Proteomes" id="UP000321525">
    <property type="component" value="Unassembled WGS sequence"/>
</dbReference>